<evidence type="ECO:0000256" key="5">
    <source>
        <dbReference type="PIRSR" id="PIRSR606710-2"/>
    </source>
</evidence>
<dbReference type="Gene3D" id="2.60.120.200">
    <property type="match status" value="1"/>
</dbReference>
<keyword evidence="11" id="KW-1185">Reference proteome</keyword>
<dbReference type="EMBL" id="JACWLN010000010">
    <property type="protein sequence ID" value="MBD1262365.1"/>
    <property type="molecule type" value="Genomic_DNA"/>
</dbReference>
<organism evidence="9 10">
    <name type="scientific">Maribacter polysiphoniae</name>
    <dbReference type="NCBI Taxonomy" id="429344"/>
    <lineage>
        <taxon>Bacteria</taxon>
        <taxon>Pseudomonadati</taxon>
        <taxon>Bacteroidota</taxon>
        <taxon>Flavobacteriia</taxon>
        <taxon>Flavobacteriales</taxon>
        <taxon>Flavobacteriaceae</taxon>
        <taxon>Maribacter</taxon>
    </lineage>
</organism>
<sequence length="550" mass="61911">MVRRKKSALVLNGVFVKKNCFLFLLAPLWLLGQTQQTISEVWQSDQGDGTYANPILHADYSDPDVVRVGEDYYMTASSFNCIPGLPILHSKDLVNWQLVNHALPKQVPLDVFDVPQHGNGVWAPCIRFHEGMYYIFYPDPDFGIYMIKTDDPNTNWSEPQLIKSGKGLIDPAPLWDDDGQAYLAYAFAGSRAGIKSMLLVCSMSPDATRTVENDVLVFDGHEKQPTIEGPKFYKRNGYYYLFAPAGGVSTGWQLVLRSKNVFGPYEEKIVMEQGATPINGPHQGAWVDTITGEDWFIHFQDKGAYGRVVHLQPMKWENDWPIIGKDQGNGVGVPVLEYKKSNVGKTYPKVTPPDSDGFNATSLGLQWQWHANPKLYWGLPTSNGYFRLFCQAIPEGVTNLWGVPNLLLQKWPSKTFTATTKVTFRAHEDGEKAGFLIMGRSYAYLEVKRENDELYVSQVICNNADLEGIETVGKSYKVKSYELYLRIAVDKGGKCQFGYSKDGKTFKNVGEGFIAREGKWIGAKIGYFAQRKGVTNNAGYLDIDWIRFMP</sequence>
<dbReference type="PANTHER" id="PTHR42812">
    <property type="entry name" value="BETA-XYLOSIDASE"/>
    <property type="match status" value="1"/>
</dbReference>
<dbReference type="InterPro" id="IPR041542">
    <property type="entry name" value="GH43_C2"/>
</dbReference>
<dbReference type="Proteomes" id="UP000245667">
    <property type="component" value="Unassembled WGS sequence"/>
</dbReference>
<dbReference type="CDD" id="cd09001">
    <property type="entry name" value="GH43_FsAxh1-like"/>
    <property type="match status" value="1"/>
</dbReference>
<evidence type="ECO:0000256" key="1">
    <source>
        <dbReference type="ARBA" id="ARBA00009865"/>
    </source>
</evidence>
<dbReference type="Pfam" id="PF17851">
    <property type="entry name" value="GH43_C2"/>
    <property type="match status" value="1"/>
</dbReference>
<reference evidence="8 11" key="2">
    <citation type="submission" date="2020-07" db="EMBL/GenBank/DDBJ databases">
        <title>The draft genome sequence of Maribacter polysiphoniae KCTC 22021.</title>
        <authorList>
            <person name="Mu L."/>
        </authorList>
    </citation>
    <scope>NUCLEOTIDE SEQUENCE [LARGE SCALE GENOMIC DNA]</scope>
    <source>
        <strain evidence="8 11">KCTC 22021</strain>
    </source>
</reference>
<dbReference type="Proteomes" id="UP000651837">
    <property type="component" value="Unassembled WGS sequence"/>
</dbReference>
<dbReference type="SUPFAM" id="SSF49899">
    <property type="entry name" value="Concanavalin A-like lectins/glucanases"/>
    <property type="match status" value="1"/>
</dbReference>
<evidence type="ECO:0000256" key="3">
    <source>
        <dbReference type="ARBA" id="ARBA00023295"/>
    </source>
</evidence>
<evidence type="ECO:0000313" key="9">
    <source>
        <dbReference type="EMBL" id="PWK26065.1"/>
    </source>
</evidence>
<protein>
    <submittedName>
        <fullName evidence="9">Beta-xylosidase</fullName>
    </submittedName>
    <submittedName>
        <fullName evidence="8">Glycoside hydrolase 43 family protein</fullName>
    </submittedName>
</protein>
<feature type="domain" description="Beta-xylosidase C-terminal Concanavalin A-like" evidence="7">
    <location>
        <begin position="355"/>
        <end position="548"/>
    </location>
</feature>
<accession>A0A316E7U7</accession>
<dbReference type="AlphaFoldDB" id="A0A316E7U7"/>
<dbReference type="PANTHER" id="PTHR42812:SF12">
    <property type="entry name" value="BETA-XYLOSIDASE-RELATED"/>
    <property type="match status" value="1"/>
</dbReference>
<dbReference type="OrthoDB" id="9801455at2"/>
<feature type="active site" description="Proton acceptor" evidence="4">
    <location>
        <position position="62"/>
    </location>
</feature>
<name>A0A316E7U7_9FLAO</name>
<keyword evidence="3 6" id="KW-0326">Glycosidase</keyword>
<dbReference type="InterPro" id="IPR013320">
    <property type="entry name" value="ConA-like_dom_sf"/>
</dbReference>
<comment type="caution">
    <text evidence="9">The sequence shown here is derived from an EMBL/GenBank/DDBJ whole genome shotgun (WGS) entry which is preliminary data.</text>
</comment>
<dbReference type="EMBL" id="QGGQ01000001">
    <property type="protein sequence ID" value="PWK26065.1"/>
    <property type="molecule type" value="Genomic_DNA"/>
</dbReference>
<dbReference type="RefSeq" id="WP_109648961.1">
    <property type="nucleotide sequence ID" value="NZ_JACWLN010000010.1"/>
</dbReference>
<evidence type="ECO:0000256" key="4">
    <source>
        <dbReference type="PIRSR" id="PIRSR606710-1"/>
    </source>
</evidence>
<gene>
    <name evidence="8" type="ORF">HZY62_17335</name>
    <name evidence="9" type="ORF">LX92_00809</name>
</gene>
<dbReference type="Pfam" id="PF04616">
    <property type="entry name" value="Glyco_hydro_43"/>
    <property type="match status" value="1"/>
</dbReference>
<feature type="active site" description="Proton donor" evidence="4">
    <location>
        <position position="228"/>
    </location>
</feature>
<dbReference type="SUPFAM" id="SSF75005">
    <property type="entry name" value="Arabinanase/levansucrase/invertase"/>
    <property type="match status" value="1"/>
</dbReference>
<proteinExistence type="inferred from homology"/>
<keyword evidence="2 6" id="KW-0378">Hydrolase</keyword>
<feature type="site" description="Important for catalytic activity, responsible for pKa modulation of the active site Glu and correct orientation of both the proton donor and substrate" evidence="5">
    <location>
        <position position="170"/>
    </location>
</feature>
<comment type="similarity">
    <text evidence="1 6">Belongs to the glycosyl hydrolase 43 family.</text>
</comment>
<evidence type="ECO:0000256" key="6">
    <source>
        <dbReference type="RuleBase" id="RU361187"/>
    </source>
</evidence>
<evidence type="ECO:0000313" key="10">
    <source>
        <dbReference type="Proteomes" id="UP000245667"/>
    </source>
</evidence>
<reference evidence="9 10" key="1">
    <citation type="submission" date="2018-05" db="EMBL/GenBank/DDBJ databases">
        <title>Genomic Encyclopedia of Archaeal and Bacterial Type Strains, Phase II (KMG-II): from individual species to whole genera.</title>
        <authorList>
            <person name="Goeker M."/>
        </authorList>
    </citation>
    <scope>NUCLEOTIDE SEQUENCE [LARGE SCALE GENOMIC DNA]</scope>
    <source>
        <strain evidence="9 10">DSM 23514</strain>
    </source>
</reference>
<dbReference type="GO" id="GO:0004553">
    <property type="term" value="F:hydrolase activity, hydrolyzing O-glycosyl compounds"/>
    <property type="evidence" value="ECO:0007669"/>
    <property type="project" value="InterPro"/>
</dbReference>
<evidence type="ECO:0000313" key="11">
    <source>
        <dbReference type="Proteomes" id="UP000651837"/>
    </source>
</evidence>
<dbReference type="InterPro" id="IPR051795">
    <property type="entry name" value="Glycosyl_Hydrlase_43"/>
</dbReference>
<evidence type="ECO:0000256" key="2">
    <source>
        <dbReference type="ARBA" id="ARBA00022801"/>
    </source>
</evidence>
<dbReference type="InterPro" id="IPR006710">
    <property type="entry name" value="Glyco_hydro_43"/>
</dbReference>
<dbReference type="InterPro" id="IPR023296">
    <property type="entry name" value="Glyco_hydro_beta-prop_sf"/>
</dbReference>
<dbReference type="Gene3D" id="2.115.10.20">
    <property type="entry name" value="Glycosyl hydrolase domain, family 43"/>
    <property type="match status" value="1"/>
</dbReference>
<dbReference type="GO" id="GO:0005975">
    <property type="term" value="P:carbohydrate metabolic process"/>
    <property type="evidence" value="ECO:0007669"/>
    <property type="project" value="InterPro"/>
</dbReference>
<evidence type="ECO:0000313" key="8">
    <source>
        <dbReference type="EMBL" id="MBD1262365.1"/>
    </source>
</evidence>
<evidence type="ECO:0000259" key="7">
    <source>
        <dbReference type="Pfam" id="PF17851"/>
    </source>
</evidence>